<keyword evidence="3 9" id="KW-0004">4Fe-4S</keyword>
<reference evidence="11 12" key="1">
    <citation type="journal article" date="2010" name="Nature">
        <title>Genome sequencing and analysis of the model grass Brachypodium distachyon.</title>
        <authorList>
            <consortium name="International Brachypodium Initiative"/>
        </authorList>
    </citation>
    <scope>NUCLEOTIDE SEQUENCE [LARGE SCALE GENOMIC DNA]</scope>
    <source>
        <strain evidence="11">Bd21</strain>
        <strain evidence="12">cv. Bd21</strain>
    </source>
</reference>
<dbReference type="GO" id="GO:0046872">
    <property type="term" value="F:metal ion binding"/>
    <property type="evidence" value="ECO:0007669"/>
    <property type="project" value="UniProtKB-KW"/>
</dbReference>
<comment type="function">
    <text evidence="9">Component of the cytosolic iron-sulfur (Fe-S) protein assembly (CIA) machinery. Required for the maturation of extramitochondrial Fe-S proteins. Part of an electron transfer chain functioning in an early step of cytosolic Fe-S biogenesis, facilitating the de novo assembly of a [4Fe-4S] cluster on the cytosolic Fe-S scaffold complex. Electrons are transferred from NADPH via a FAD- and FMN-containing diflavin oxidoreductase. Together with the diflavin oxidoreductase, also required for the assembly of the diferric tyrosyl radical cofactor of ribonucleotide reductase (RNR), probably by providing electrons for reduction during radical cofactor maturation in the catalytic small subunit.</text>
</comment>
<feature type="binding site" evidence="9">
    <location>
        <position position="164"/>
    </location>
    <ligand>
        <name>[4Fe-4S] cluster</name>
        <dbReference type="ChEBI" id="CHEBI:49883"/>
    </ligand>
</feature>
<dbReference type="GO" id="GO:0051539">
    <property type="term" value="F:4 iron, 4 sulfur cluster binding"/>
    <property type="evidence" value="ECO:0007669"/>
    <property type="project" value="UniProtKB-KW"/>
</dbReference>
<dbReference type="Proteomes" id="UP000008810">
    <property type="component" value="Chromosome 1"/>
</dbReference>
<dbReference type="GO" id="GO:0009055">
    <property type="term" value="F:electron transfer activity"/>
    <property type="evidence" value="ECO:0007669"/>
    <property type="project" value="UniProtKB-UniRule"/>
</dbReference>
<evidence type="ECO:0000256" key="5">
    <source>
        <dbReference type="ARBA" id="ARBA00022723"/>
    </source>
</evidence>
<name>A0A0Q3GYB2_BRADI</name>
<comment type="cofactor">
    <cofactor evidence="1 9">
        <name>[4Fe-4S] cluster</name>
        <dbReference type="ChEBI" id="CHEBI:49883"/>
    </cofactor>
</comment>
<evidence type="ECO:0000256" key="3">
    <source>
        <dbReference type="ARBA" id="ARBA00022485"/>
    </source>
</evidence>
<evidence type="ECO:0000313" key="13">
    <source>
        <dbReference type="Proteomes" id="UP000008810"/>
    </source>
</evidence>
<comment type="caution">
    <text evidence="9">Lacks conserved residue(s) required for the propagation of feature annotation.</text>
</comment>
<evidence type="ECO:0000256" key="9">
    <source>
        <dbReference type="HAMAP-Rule" id="MF_03115"/>
    </source>
</evidence>
<proteinExistence type="inferred from homology"/>
<keyword evidence="8 9" id="KW-0496">Mitochondrion</keyword>
<comment type="similarity">
    <text evidence="2 9">Belongs to the anamorsin family.</text>
</comment>
<feature type="region of interest" description="Fe-S binding site B" evidence="9">
    <location>
        <begin position="161"/>
        <end position="175"/>
    </location>
</feature>
<keyword evidence="6 9" id="KW-0408">Iron</keyword>
<dbReference type="EnsemblPlants" id="KQK15888">
    <property type="protein sequence ID" value="KQK15888"/>
    <property type="gene ID" value="BRADI_1g25577v3"/>
</dbReference>
<dbReference type="RefSeq" id="XP_024312876.1">
    <property type="nucleotide sequence ID" value="XM_024457108.1"/>
</dbReference>
<dbReference type="AlphaFoldDB" id="A0A0Q3GYB2"/>
<dbReference type="Pfam" id="PF05093">
    <property type="entry name" value="CIAPIN1"/>
    <property type="match status" value="1"/>
</dbReference>
<keyword evidence="5 9" id="KW-0479">Metal-binding</keyword>
<reference evidence="11" key="2">
    <citation type="submission" date="2017-06" db="EMBL/GenBank/DDBJ databases">
        <title>WGS assembly of Brachypodium distachyon.</title>
        <authorList>
            <consortium name="The International Brachypodium Initiative"/>
            <person name="Lucas S."/>
            <person name="Harmon-Smith M."/>
            <person name="Lail K."/>
            <person name="Tice H."/>
            <person name="Grimwood J."/>
            <person name="Bruce D."/>
            <person name="Barry K."/>
            <person name="Shu S."/>
            <person name="Lindquist E."/>
            <person name="Wang M."/>
            <person name="Pitluck S."/>
            <person name="Vogel J.P."/>
            <person name="Garvin D.F."/>
            <person name="Mockler T.C."/>
            <person name="Schmutz J."/>
            <person name="Rokhsar D."/>
            <person name="Bevan M.W."/>
        </authorList>
    </citation>
    <scope>NUCLEOTIDE SEQUENCE</scope>
    <source>
        <strain evidence="11">Bd21</strain>
    </source>
</reference>
<evidence type="ECO:0000256" key="6">
    <source>
        <dbReference type="ARBA" id="ARBA00023004"/>
    </source>
</evidence>
<dbReference type="RefSeq" id="XP_024312875.1">
    <property type="nucleotide sequence ID" value="XM_024457107.1"/>
</dbReference>
<dbReference type="EMBL" id="CM000880">
    <property type="protein sequence ID" value="KQK15888.1"/>
    <property type="molecule type" value="Genomic_DNA"/>
</dbReference>
<feature type="binding site" evidence="9">
    <location>
        <position position="161"/>
    </location>
    <ligand>
        <name>[4Fe-4S] cluster</name>
        <dbReference type="ChEBI" id="CHEBI:49883"/>
    </ligand>
</feature>
<evidence type="ECO:0000313" key="12">
    <source>
        <dbReference type="EnsemblPlants" id="KQK15888"/>
    </source>
</evidence>
<dbReference type="HAMAP" id="MF_03115">
    <property type="entry name" value="Anamorsin"/>
    <property type="match status" value="1"/>
</dbReference>
<feature type="binding site" evidence="9">
    <location>
        <position position="172"/>
    </location>
    <ligand>
        <name>[4Fe-4S] cluster</name>
        <dbReference type="ChEBI" id="CHEBI:49883"/>
    </ligand>
</feature>
<dbReference type="Gramene" id="KQK15888">
    <property type="protein sequence ID" value="KQK15888"/>
    <property type="gene ID" value="BRADI_1g25577v3"/>
</dbReference>
<reference evidence="12" key="3">
    <citation type="submission" date="2018-08" db="UniProtKB">
        <authorList>
            <consortium name="EnsemblPlants"/>
        </authorList>
    </citation>
    <scope>IDENTIFICATION</scope>
    <source>
        <strain evidence="12">cv. Bd21</strain>
    </source>
</reference>
<dbReference type="InterPro" id="IPR046408">
    <property type="entry name" value="CIAPIN1"/>
</dbReference>
<evidence type="ECO:0000259" key="10">
    <source>
        <dbReference type="Pfam" id="PF05093"/>
    </source>
</evidence>
<dbReference type="GeneID" id="100834688"/>
<protein>
    <recommendedName>
        <fullName evidence="9">Anamorsin homolog</fullName>
    </recommendedName>
    <alternativeName>
        <fullName evidence="9">Fe-S cluster assembly protein DRE2 homolog</fullName>
    </alternativeName>
</protein>
<comment type="domain">
    <text evidence="9">The N-terminal domain has structural similarity with S-adenosyl-L-methionine-dependent methyltransferases, but does not bind S-adenosyl-L-methionine. It is required for correct assembly of the 2 Fe-S clusters.</text>
</comment>
<comment type="domain">
    <text evidence="9">The twin Cx2C motifs are involved in the recognition by the mitochondrial MIA40-ERV1 disulfide relay system. The formation of 2 disulfide bonds in the Cx2C motifs through dithiol/disulfide exchange reactions effectively traps the protein in the mitochondrial intermembrane space.</text>
</comment>
<feature type="short sequence motif" description="Cx2C motif 2" evidence="9">
    <location>
        <begin position="172"/>
        <end position="175"/>
    </location>
</feature>
<feature type="domain" description="Anamorsin C-terminal" evidence="10">
    <location>
        <begin position="149"/>
        <end position="191"/>
    </location>
</feature>
<comment type="subcellular location">
    <subcellularLocation>
        <location evidence="9">Cytoplasm</location>
    </subcellularLocation>
    <subcellularLocation>
        <location evidence="9">Mitochondrion intermembrane space</location>
    </subcellularLocation>
</comment>
<feature type="short sequence motif" description="Cx2C motif 1" evidence="9">
    <location>
        <begin position="161"/>
        <end position="164"/>
    </location>
</feature>
<evidence type="ECO:0000256" key="1">
    <source>
        <dbReference type="ARBA" id="ARBA00001966"/>
    </source>
</evidence>
<evidence type="ECO:0000256" key="8">
    <source>
        <dbReference type="ARBA" id="ARBA00023128"/>
    </source>
</evidence>
<comment type="subunit">
    <text evidence="9">Monomer.</text>
</comment>
<feature type="binding site" evidence="9">
    <location>
        <position position="175"/>
    </location>
    <ligand>
        <name>[4Fe-4S] cluster</name>
        <dbReference type="ChEBI" id="CHEBI:49883"/>
    </ligand>
</feature>
<keyword evidence="4 9" id="KW-0963">Cytoplasm</keyword>
<evidence type="ECO:0000256" key="2">
    <source>
        <dbReference type="ARBA" id="ARBA00008169"/>
    </source>
</evidence>
<keyword evidence="13" id="KW-1185">Reference proteome</keyword>
<evidence type="ECO:0000256" key="7">
    <source>
        <dbReference type="ARBA" id="ARBA00023014"/>
    </source>
</evidence>
<organism evidence="11">
    <name type="scientific">Brachypodium distachyon</name>
    <name type="common">Purple false brome</name>
    <name type="synonym">Trachynia distachya</name>
    <dbReference type="NCBI Taxonomy" id="15368"/>
    <lineage>
        <taxon>Eukaryota</taxon>
        <taxon>Viridiplantae</taxon>
        <taxon>Streptophyta</taxon>
        <taxon>Embryophyta</taxon>
        <taxon>Tracheophyta</taxon>
        <taxon>Spermatophyta</taxon>
        <taxon>Magnoliopsida</taxon>
        <taxon>Liliopsida</taxon>
        <taxon>Poales</taxon>
        <taxon>Poaceae</taxon>
        <taxon>BOP clade</taxon>
        <taxon>Pooideae</taxon>
        <taxon>Stipodae</taxon>
        <taxon>Brachypodieae</taxon>
        <taxon>Brachypodium</taxon>
    </lineage>
</organism>
<sequence>MGGFVEVQASAASSQASEQSVTVSGLVSHCIKAAVQASRKLLMGGFVEAQASATSSQDTVQSVTVKAKKPYWAMASSFSLKKATKAIPNKQIDDDTELIDENVLLTEEDLKKPKLPVVGDGKVKAARKACKNCTCGRAEAEQKVEKLELTAEQIDNPQSACGSCGLGDAFRCGACPYRGLAPFKLGEKVSLPNNFLSADIGW</sequence>
<accession>A0A0Q3GYB2</accession>
<evidence type="ECO:0000256" key="4">
    <source>
        <dbReference type="ARBA" id="ARBA00022490"/>
    </source>
</evidence>
<comment type="domain">
    <text evidence="9">The C-terminal domain binds 2 Fe-S clusters but is otherwise mostly in an intrinsically disordered conformation.</text>
</comment>
<gene>
    <name evidence="12" type="primary">LOC100834688</name>
    <name evidence="11" type="ORF">BRADI_1g25577v3</name>
</gene>
<dbReference type="OrthoDB" id="311633at2759"/>
<evidence type="ECO:0000313" key="11">
    <source>
        <dbReference type="EMBL" id="KQK15888.1"/>
    </source>
</evidence>
<dbReference type="STRING" id="15368.A0A0Q3GYB2"/>
<dbReference type="PANTHER" id="PTHR13273:SF14">
    <property type="entry name" value="ANAMORSIN"/>
    <property type="match status" value="1"/>
</dbReference>
<dbReference type="GO" id="GO:0051537">
    <property type="term" value="F:2 iron, 2 sulfur cluster binding"/>
    <property type="evidence" value="ECO:0007669"/>
    <property type="project" value="UniProtKB-UniRule"/>
</dbReference>
<dbReference type="GO" id="GO:0016226">
    <property type="term" value="P:iron-sulfur cluster assembly"/>
    <property type="evidence" value="ECO:0000318"/>
    <property type="project" value="GO_Central"/>
</dbReference>
<dbReference type="PANTHER" id="PTHR13273">
    <property type="entry name" value="ANAMORSIN"/>
    <property type="match status" value="1"/>
</dbReference>
<dbReference type="InterPro" id="IPR007785">
    <property type="entry name" value="Anamorsin"/>
</dbReference>
<dbReference type="GO" id="GO:0005737">
    <property type="term" value="C:cytoplasm"/>
    <property type="evidence" value="ECO:0000318"/>
    <property type="project" value="GO_Central"/>
</dbReference>
<dbReference type="GO" id="GO:0005758">
    <property type="term" value="C:mitochondrial intermembrane space"/>
    <property type="evidence" value="ECO:0007669"/>
    <property type="project" value="UniProtKB-SubCell"/>
</dbReference>
<keyword evidence="7 9" id="KW-0411">Iron-sulfur</keyword>